<name>A0A3N4LZ43_9PEZI</name>
<feature type="compositionally biased region" description="Pro residues" evidence="1">
    <location>
        <begin position="136"/>
        <end position="147"/>
    </location>
</feature>
<evidence type="ECO:0000313" key="2">
    <source>
        <dbReference type="EMBL" id="RPB28173.1"/>
    </source>
</evidence>
<feature type="compositionally biased region" description="Acidic residues" evidence="1">
    <location>
        <begin position="81"/>
        <end position="92"/>
    </location>
</feature>
<feature type="compositionally biased region" description="Low complexity" evidence="1">
    <location>
        <begin position="148"/>
        <end position="178"/>
    </location>
</feature>
<sequence>MPPKKGTRNPPASSPSSSSSSSIHHDPPEGLPQKFSELSISDINDAPVSPTSPPAVSTKPVMLSPQKKVNKKKEEPVIVESWEDDVSDDSEGDVVVIGPKGGRRWDDDSVDEFDGDDGGKDIDTNPNIKSWSKSLPSPPLPPGPPPNTKASSIASSTSSSRKATPTPGGSSSWDSDPPLFTSGMRSPYSAGEPEKRRQPTTDAVARRLIANALGIRAPKSTAEQKEYEASMKAQLKKRREKEKEDRRREEEEVERRRKEVWGD</sequence>
<dbReference type="EMBL" id="ML121529">
    <property type="protein sequence ID" value="RPB28173.1"/>
    <property type="molecule type" value="Genomic_DNA"/>
</dbReference>
<dbReference type="Proteomes" id="UP000267821">
    <property type="component" value="Unassembled WGS sequence"/>
</dbReference>
<dbReference type="OrthoDB" id="5418203at2759"/>
<keyword evidence="3" id="KW-1185">Reference proteome</keyword>
<protein>
    <submittedName>
        <fullName evidence="2">Uncharacterized protein</fullName>
    </submittedName>
</protein>
<dbReference type="AlphaFoldDB" id="A0A3N4LZ43"/>
<proteinExistence type="predicted"/>
<feature type="compositionally biased region" description="Low complexity" evidence="1">
    <location>
        <begin position="46"/>
        <end position="61"/>
    </location>
</feature>
<organism evidence="2 3">
    <name type="scientific">Terfezia boudieri ATCC MYA-4762</name>
    <dbReference type="NCBI Taxonomy" id="1051890"/>
    <lineage>
        <taxon>Eukaryota</taxon>
        <taxon>Fungi</taxon>
        <taxon>Dikarya</taxon>
        <taxon>Ascomycota</taxon>
        <taxon>Pezizomycotina</taxon>
        <taxon>Pezizomycetes</taxon>
        <taxon>Pezizales</taxon>
        <taxon>Pezizaceae</taxon>
        <taxon>Terfezia</taxon>
    </lineage>
</organism>
<feature type="region of interest" description="Disordered" evidence="1">
    <location>
        <begin position="1"/>
        <end position="263"/>
    </location>
</feature>
<evidence type="ECO:0000313" key="3">
    <source>
        <dbReference type="Proteomes" id="UP000267821"/>
    </source>
</evidence>
<accession>A0A3N4LZ43</accession>
<evidence type="ECO:0000256" key="1">
    <source>
        <dbReference type="SAM" id="MobiDB-lite"/>
    </source>
</evidence>
<feature type="compositionally biased region" description="Polar residues" evidence="1">
    <location>
        <begin position="124"/>
        <end position="133"/>
    </location>
</feature>
<gene>
    <name evidence="2" type="ORF">L211DRAFT_845294</name>
</gene>
<feature type="compositionally biased region" description="Basic and acidic residues" evidence="1">
    <location>
        <begin position="241"/>
        <end position="263"/>
    </location>
</feature>
<feature type="compositionally biased region" description="Low complexity" evidence="1">
    <location>
        <begin position="10"/>
        <end position="22"/>
    </location>
</feature>
<reference evidence="2 3" key="1">
    <citation type="journal article" date="2018" name="Nat. Ecol. Evol.">
        <title>Pezizomycetes genomes reveal the molecular basis of ectomycorrhizal truffle lifestyle.</title>
        <authorList>
            <person name="Murat C."/>
            <person name="Payen T."/>
            <person name="Noel B."/>
            <person name="Kuo A."/>
            <person name="Morin E."/>
            <person name="Chen J."/>
            <person name="Kohler A."/>
            <person name="Krizsan K."/>
            <person name="Balestrini R."/>
            <person name="Da Silva C."/>
            <person name="Montanini B."/>
            <person name="Hainaut M."/>
            <person name="Levati E."/>
            <person name="Barry K.W."/>
            <person name="Belfiori B."/>
            <person name="Cichocki N."/>
            <person name="Clum A."/>
            <person name="Dockter R.B."/>
            <person name="Fauchery L."/>
            <person name="Guy J."/>
            <person name="Iotti M."/>
            <person name="Le Tacon F."/>
            <person name="Lindquist E.A."/>
            <person name="Lipzen A."/>
            <person name="Malagnac F."/>
            <person name="Mello A."/>
            <person name="Molinier V."/>
            <person name="Miyauchi S."/>
            <person name="Poulain J."/>
            <person name="Riccioni C."/>
            <person name="Rubini A."/>
            <person name="Sitrit Y."/>
            <person name="Splivallo R."/>
            <person name="Traeger S."/>
            <person name="Wang M."/>
            <person name="Zifcakova L."/>
            <person name="Wipf D."/>
            <person name="Zambonelli A."/>
            <person name="Paolocci F."/>
            <person name="Nowrousian M."/>
            <person name="Ottonello S."/>
            <person name="Baldrian P."/>
            <person name="Spatafora J.W."/>
            <person name="Henrissat B."/>
            <person name="Nagy L.G."/>
            <person name="Aury J.M."/>
            <person name="Wincker P."/>
            <person name="Grigoriev I.V."/>
            <person name="Bonfante P."/>
            <person name="Martin F.M."/>
        </authorList>
    </citation>
    <scope>NUCLEOTIDE SEQUENCE [LARGE SCALE GENOMIC DNA]</scope>
    <source>
        <strain evidence="2 3">ATCC MYA-4762</strain>
    </source>
</reference>
<dbReference type="InParanoid" id="A0A3N4LZ43"/>